<name>A0AAD4DEG0_9FUNG</name>
<feature type="compositionally biased region" description="Basic and acidic residues" evidence="1">
    <location>
        <begin position="1039"/>
        <end position="1051"/>
    </location>
</feature>
<feature type="region of interest" description="Disordered" evidence="1">
    <location>
        <begin position="83"/>
        <end position="164"/>
    </location>
</feature>
<evidence type="ECO:0000256" key="1">
    <source>
        <dbReference type="SAM" id="MobiDB-lite"/>
    </source>
</evidence>
<dbReference type="EMBL" id="JAAAIL010000413">
    <property type="protein sequence ID" value="KAG0276015.1"/>
    <property type="molecule type" value="Genomic_DNA"/>
</dbReference>
<feature type="compositionally biased region" description="Basic residues" evidence="1">
    <location>
        <begin position="648"/>
        <end position="657"/>
    </location>
</feature>
<accession>A0AAD4DEG0</accession>
<feature type="compositionally biased region" description="Acidic residues" evidence="1">
    <location>
        <begin position="1238"/>
        <end position="1247"/>
    </location>
</feature>
<evidence type="ECO:0000313" key="3">
    <source>
        <dbReference type="Proteomes" id="UP001194580"/>
    </source>
</evidence>
<feature type="compositionally biased region" description="Acidic residues" evidence="1">
    <location>
        <begin position="662"/>
        <end position="675"/>
    </location>
</feature>
<feature type="compositionally biased region" description="Acidic residues" evidence="1">
    <location>
        <begin position="867"/>
        <end position="883"/>
    </location>
</feature>
<feature type="compositionally biased region" description="Basic and acidic residues" evidence="1">
    <location>
        <begin position="798"/>
        <end position="808"/>
    </location>
</feature>
<feature type="compositionally biased region" description="Basic and acidic residues" evidence="1">
    <location>
        <begin position="1200"/>
        <end position="1209"/>
    </location>
</feature>
<feature type="region of interest" description="Disordered" evidence="1">
    <location>
        <begin position="579"/>
        <end position="677"/>
    </location>
</feature>
<feature type="region of interest" description="Disordered" evidence="1">
    <location>
        <begin position="848"/>
        <end position="1288"/>
    </location>
</feature>
<feature type="compositionally biased region" description="Low complexity" evidence="1">
    <location>
        <begin position="1260"/>
        <end position="1280"/>
    </location>
</feature>
<keyword evidence="3" id="KW-1185">Reference proteome</keyword>
<feature type="compositionally biased region" description="Polar residues" evidence="1">
    <location>
        <begin position="592"/>
        <end position="631"/>
    </location>
</feature>
<proteinExistence type="predicted"/>
<feature type="compositionally biased region" description="Polar residues" evidence="1">
    <location>
        <begin position="145"/>
        <end position="164"/>
    </location>
</feature>
<dbReference type="Proteomes" id="UP001194580">
    <property type="component" value="Unassembled WGS sequence"/>
</dbReference>
<reference evidence="2" key="1">
    <citation type="journal article" date="2020" name="Fungal Divers.">
        <title>Resolving the Mortierellaceae phylogeny through synthesis of multi-gene phylogenetics and phylogenomics.</title>
        <authorList>
            <person name="Vandepol N."/>
            <person name="Liber J."/>
            <person name="Desiro A."/>
            <person name="Na H."/>
            <person name="Kennedy M."/>
            <person name="Barry K."/>
            <person name="Grigoriev I.V."/>
            <person name="Miller A.N."/>
            <person name="O'Donnell K."/>
            <person name="Stajich J.E."/>
            <person name="Bonito G."/>
        </authorList>
    </citation>
    <scope>NUCLEOTIDE SEQUENCE</scope>
    <source>
        <strain evidence="2">NRRL 28262</strain>
    </source>
</reference>
<feature type="compositionally biased region" description="Polar residues" evidence="1">
    <location>
        <begin position="972"/>
        <end position="983"/>
    </location>
</feature>
<protein>
    <submittedName>
        <fullName evidence="2">Uncharacterized protein</fullName>
    </submittedName>
</protein>
<evidence type="ECO:0000313" key="2">
    <source>
        <dbReference type="EMBL" id="KAG0276015.1"/>
    </source>
</evidence>
<feature type="compositionally biased region" description="Basic residues" evidence="1">
    <location>
        <begin position="1172"/>
        <end position="1189"/>
    </location>
</feature>
<comment type="caution">
    <text evidence="2">The sequence shown here is derived from an EMBL/GenBank/DDBJ whole genome shotgun (WGS) entry which is preliminary data.</text>
</comment>
<feature type="region of interest" description="Disordered" evidence="1">
    <location>
        <begin position="707"/>
        <end position="829"/>
    </location>
</feature>
<feature type="compositionally biased region" description="Acidic residues" evidence="1">
    <location>
        <begin position="581"/>
        <end position="590"/>
    </location>
</feature>
<feature type="compositionally biased region" description="Polar residues" evidence="1">
    <location>
        <begin position="929"/>
        <end position="943"/>
    </location>
</feature>
<sequence length="1296" mass="145894">MLIPPSEEFDPGTRQNCNEQAAMSGKNNMATSLEASPPPLVPHRYQYPIDVPRIHRLLRPLKAKVKAIQLAIKSAPSYGYTSATTTNHNNNNSNNTNNNWTTPTSRTSRQERYFNRNGPSLSRDEGESSSRPRRERANRYYGRLNPSSAPSHNGDNTTATPNASVKSGRDLLISRFQHSLTDVFRELIDKNWWQPICDDYDLPLDSSLSKVLSKGIKPNEYTLGMSCAFAVGRFVAGLSEDEEDLVDRYYHVMPESMRRFALLEHSALRILEHLLLNQDDNFQLDYRWAYIVASRVASADSWVQTWAQKAPVSFFTSRQFSAITLQLPHHGATLIQASIKIHMYRATSGISENTRRVRSIKFATSLIKESLKLHERLAEGHDSMLLTTGLSRHEKYDGEIERLAKSLFEEHEMEPASWKKGVALALALHSLYAIVTTSPESAMAYEGMGSWVELINRRAGVGICARDFDVVVQAYGTLTNLNSLVLMLDAVGLYSMAITLIDVMLEEFYVLEDATCRNLGDSCDVTIQSLESLKKEVGLRRIQHDHEFGWVYDEVMETWVEMTPKTNKIISLPVGSLIETDRDDSEDEEQGNYPTTPTRRRSNFGSTSRDAFSDSGQHNPNNPTTSPTQDSPFVMRRPIRYSMTPMRRSSRPRRRLGRYGEDVSEPESGQNDDEGVYVAPVDLEFYARYAIEDDSDSEVQPQHELRPLFGSDSEDNFSENTAPNSLGSRSSTASSGSDLEYDNGSPGEDALQGNDEVTSENESECEVVARPSRRQVEEDNYRPLSPIVVVLSDNTSSEGDKSFGRADSDTSIASDDDNQHINSDSSESVMRAAVRMSRRRQEFESVIEYEGEGAPGDVDGVDVFVISDDDDESGRESADEASQESDPQPKHRKRPNLQRHVLSTPESEPDADSSSEHDEPILQRKSTRRIQSCRNVARQEQYQSPSPPPSPPQDSSVAPSRIRLRKMRPQSYVLSTGEGSLSDDSVESDYLESITKERLRLRTSRFSRPSTSQPQPKPASRQLRVTPKLKACQTSNGHRVIEESPDNRETPDSVGLPYRSVPKSNTRSRFAYDRRSKSSSHTSKNTMVGHRTPIRRKRPIVYDDDDNNSDNNSYDNIGENMDNRLIVSSMSEVEADSFHSTPRSRKSQEKRQPLGSIRVSPESSGSDSPPRTRPRKRTSPNQPRARKRIRIDDGDDSSDNPDKYSDLDFHAPPQEVSKRLKESHGVSSKPKSVVVAEDSLDDMEDFQQEPGRRARIWTNSTTTYSKKKPWSSSSSSSAPSHRPNKAILPEERLFWL</sequence>
<feature type="compositionally biased region" description="Basic and acidic residues" evidence="1">
    <location>
        <begin position="122"/>
        <end position="138"/>
    </location>
</feature>
<gene>
    <name evidence="2" type="ORF">BGZ95_008114</name>
</gene>
<feature type="compositionally biased region" description="Low complexity" evidence="1">
    <location>
        <begin position="83"/>
        <end position="107"/>
    </location>
</feature>
<feature type="compositionally biased region" description="Low complexity" evidence="1">
    <location>
        <begin position="725"/>
        <end position="737"/>
    </location>
</feature>
<organism evidence="2 3">
    <name type="scientific">Linnemannia exigua</name>
    <dbReference type="NCBI Taxonomy" id="604196"/>
    <lineage>
        <taxon>Eukaryota</taxon>
        <taxon>Fungi</taxon>
        <taxon>Fungi incertae sedis</taxon>
        <taxon>Mucoromycota</taxon>
        <taxon>Mortierellomycotina</taxon>
        <taxon>Mortierellomycetes</taxon>
        <taxon>Mortierellales</taxon>
        <taxon>Mortierellaceae</taxon>
        <taxon>Linnemannia</taxon>
    </lineage>
</organism>